<protein>
    <submittedName>
        <fullName evidence="2">Uncharacterized protein</fullName>
    </submittedName>
</protein>
<accession>A0A9Q9IZK7</accession>
<dbReference type="AlphaFoldDB" id="A0A9Q9IZK7"/>
<reference evidence="2" key="1">
    <citation type="submission" date="2022-04" db="EMBL/GenBank/DDBJ databases">
        <title>Xanthomonas prunicola pv. tritici, a pathogen causing a previously unreported foliar disease of wheat.</title>
        <authorList>
            <person name="Clavijo F."/>
            <person name="Curland R.D."/>
            <person name="Dill-Macky R."/>
            <person name="Pereyra S."/>
            <person name="Roman-Reyna V."/>
            <person name="Siri M.I."/>
        </authorList>
    </citation>
    <scope>NUCLEOTIDE SEQUENCE</scope>
    <source>
        <strain evidence="2">CIX249</strain>
    </source>
</reference>
<evidence type="ECO:0000256" key="1">
    <source>
        <dbReference type="SAM" id="MobiDB-lite"/>
    </source>
</evidence>
<feature type="region of interest" description="Disordered" evidence="1">
    <location>
        <begin position="303"/>
        <end position="324"/>
    </location>
</feature>
<dbReference type="EMBL" id="CP096142">
    <property type="protein sequence ID" value="UXA66054.1"/>
    <property type="molecule type" value="Genomic_DNA"/>
</dbReference>
<name>A0A9Q9IZK7_9XANT</name>
<evidence type="ECO:0000313" key="2">
    <source>
        <dbReference type="EMBL" id="UXA66054.1"/>
    </source>
</evidence>
<evidence type="ECO:0000313" key="3">
    <source>
        <dbReference type="Proteomes" id="UP001058381"/>
    </source>
</evidence>
<feature type="compositionally biased region" description="Low complexity" evidence="1">
    <location>
        <begin position="309"/>
        <end position="318"/>
    </location>
</feature>
<dbReference type="Proteomes" id="UP001058381">
    <property type="component" value="Chromosome"/>
</dbReference>
<dbReference type="RefSeq" id="WP_260807902.1">
    <property type="nucleotide sequence ID" value="NZ_CP096142.1"/>
</dbReference>
<organism evidence="2 3">
    <name type="scientific">Xanthomonas prunicola</name>
    <dbReference type="NCBI Taxonomy" id="2053930"/>
    <lineage>
        <taxon>Bacteria</taxon>
        <taxon>Pseudomonadati</taxon>
        <taxon>Pseudomonadota</taxon>
        <taxon>Gammaproteobacteria</taxon>
        <taxon>Lysobacterales</taxon>
        <taxon>Lysobacteraceae</taxon>
        <taxon>Xanthomonas</taxon>
    </lineage>
</organism>
<sequence length="324" mass="34846">MNAQVQEGQLVPEEGMAAMISRSEIEQQITTARRFPRSLKRFRDEAIQMVTLSQSIAEQCVYALPRDGKTIEGPSARFAEIVASAWGNNRAGARVIDDKGEFITAQGVFHDLERNVAITYEVQRRIVDRQGRRFKADMIGVTANAACSIALRNAVLKGVPKAFWEDMYVEARKVIMGDIKTLANRRADALAHFQRFGVSADQVCAKLDVAGVEDIGLEHLVLLRGIVTAIKEGDTTPEDAFAGTAPATPQKPAGYSAEAFAAALPSWKAAIEGGKKSAAQIIAMAETKGSLTAEQRAQVAAFEKPAPVEQSGPTSGEGSEGEQA</sequence>
<gene>
    <name evidence="2" type="ORF">M0D43_03135</name>
</gene>
<proteinExistence type="predicted"/>
<dbReference type="GeneID" id="75150314"/>